<gene>
    <name evidence="3" type="ORF">ABUL08_18535</name>
    <name evidence="2" type="ORF">VK199_18465</name>
</gene>
<dbReference type="AlphaFoldDB" id="A0AAU8H7G3"/>
<dbReference type="RefSeq" id="WP_350931176.1">
    <property type="nucleotide sequence ID" value="NZ_CP157762.1"/>
</dbReference>
<feature type="region of interest" description="Disordered" evidence="1">
    <location>
        <begin position="1"/>
        <end position="27"/>
    </location>
</feature>
<organism evidence="3">
    <name type="scientific">Micromonospora sp. CCTCC AA 2012012</name>
    <dbReference type="NCBI Taxonomy" id="3111921"/>
    <lineage>
        <taxon>Bacteria</taxon>
        <taxon>Bacillati</taxon>
        <taxon>Actinomycetota</taxon>
        <taxon>Actinomycetes</taxon>
        <taxon>Micromonosporales</taxon>
        <taxon>Micromonosporaceae</taxon>
        <taxon>Micromonospora</taxon>
    </lineage>
</organism>
<dbReference type="EMBL" id="CP157762">
    <property type="protein sequence ID" value="XBP91633.1"/>
    <property type="molecule type" value="Genomic_DNA"/>
</dbReference>
<sequence length="50" mass="5721">MDSDAQPGAESPGLPLDEQQSRERQLAAEDQRLRAILDRQIWPTADEDDW</sequence>
<accession>A0AAU8H7G3</accession>
<name>A0AAU8H7G3_9ACTN</name>
<evidence type="ECO:0000313" key="2">
    <source>
        <dbReference type="EMBL" id="XBP91633.1"/>
    </source>
</evidence>
<dbReference type="EMBL" id="CP159342">
    <property type="protein sequence ID" value="XCH72331.1"/>
    <property type="molecule type" value="Genomic_DNA"/>
</dbReference>
<proteinExistence type="predicted"/>
<evidence type="ECO:0000313" key="3">
    <source>
        <dbReference type="EMBL" id="XCH72331.1"/>
    </source>
</evidence>
<reference evidence="2" key="1">
    <citation type="submission" date="2024-01" db="EMBL/GenBank/DDBJ databases">
        <title>The genome sequence of Micromonospora mangrovi CCTCC AA 2012012.</title>
        <authorList>
            <person name="Gao J."/>
        </authorList>
    </citation>
    <scope>NUCLEOTIDE SEQUENCE</scope>
    <source>
        <strain evidence="2">CCTCC AA 2012012</strain>
    </source>
</reference>
<evidence type="ECO:0008006" key="4">
    <source>
        <dbReference type="Google" id="ProtNLM"/>
    </source>
</evidence>
<protein>
    <recommendedName>
        <fullName evidence="4">Transposase</fullName>
    </recommendedName>
</protein>
<reference evidence="3" key="2">
    <citation type="submission" date="2024-06" db="EMBL/GenBank/DDBJ databases">
        <title>Micromonospora mangrovi CCTCC AA 2012012 genome sequences.</title>
        <authorList>
            <person name="Gao J."/>
        </authorList>
    </citation>
    <scope>NUCLEOTIDE SEQUENCE</scope>
    <source>
        <strain evidence="3">CCTCC AA 2012012</strain>
    </source>
</reference>
<evidence type="ECO:0000256" key="1">
    <source>
        <dbReference type="SAM" id="MobiDB-lite"/>
    </source>
</evidence>